<dbReference type="GO" id="GO:0003677">
    <property type="term" value="F:DNA binding"/>
    <property type="evidence" value="ECO:0007669"/>
    <property type="project" value="UniProtKB-KW"/>
</dbReference>
<organism evidence="9 10">
    <name type="scientific">Halalkalibacter akibai (strain ATCC 43226 / DSM 21942 / CIP 109018 / JCM 9157 / 1139)</name>
    <name type="common">Bacillus akibai</name>
    <dbReference type="NCBI Taxonomy" id="1236973"/>
    <lineage>
        <taxon>Bacteria</taxon>
        <taxon>Bacillati</taxon>
        <taxon>Bacillota</taxon>
        <taxon>Bacilli</taxon>
        <taxon>Bacillales</taxon>
        <taxon>Bacillaceae</taxon>
        <taxon>Halalkalibacter</taxon>
    </lineage>
</organism>
<proteinExistence type="inferred from homology"/>
<dbReference type="GO" id="GO:0006352">
    <property type="term" value="P:DNA-templated transcription initiation"/>
    <property type="evidence" value="ECO:0007669"/>
    <property type="project" value="InterPro"/>
</dbReference>
<dbReference type="RefSeq" id="WP_035668210.1">
    <property type="nucleotide sequence ID" value="NZ_BAUV01000074.1"/>
</dbReference>
<keyword evidence="5 6" id="KW-0804">Transcription</keyword>
<dbReference type="SUPFAM" id="SSF88946">
    <property type="entry name" value="Sigma2 domain of RNA polymerase sigma factors"/>
    <property type="match status" value="1"/>
</dbReference>
<dbReference type="Gene3D" id="1.10.10.10">
    <property type="entry name" value="Winged helix-like DNA-binding domain superfamily/Winged helix DNA-binding domain"/>
    <property type="match status" value="1"/>
</dbReference>
<comment type="caution">
    <text evidence="9">The sequence shown here is derived from an EMBL/GenBank/DDBJ whole genome shotgun (WGS) entry which is preliminary data.</text>
</comment>
<feature type="domain" description="RNA polymerase sigma-70 region 2" evidence="7">
    <location>
        <begin position="13"/>
        <end position="78"/>
    </location>
</feature>
<dbReference type="InterPro" id="IPR013324">
    <property type="entry name" value="RNA_pol_sigma_r3/r4-like"/>
</dbReference>
<dbReference type="InterPro" id="IPR036388">
    <property type="entry name" value="WH-like_DNA-bd_sf"/>
</dbReference>
<dbReference type="AlphaFoldDB" id="W4QZX9"/>
<name>W4QZX9_HALA3</name>
<evidence type="ECO:0000256" key="1">
    <source>
        <dbReference type="ARBA" id="ARBA00010641"/>
    </source>
</evidence>
<accession>W4QZX9</accession>
<dbReference type="InterPro" id="IPR039425">
    <property type="entry name" value="RNA_pol_sigma-70-like"/>
</dbReference>
<dbReference type="Proteomes" id="UP000018896">
    <property type="component" value="Unassembled WGS sequence"/>
</dbReference>
<dbReference type="PANTHER" id="PTHR43133">
    <property type="entry name" value="RNA POLYMERASE ECF-TYPE SIGMA FACTO"/>
    <property type="match status" value="1"/>
</dbReference>
<dbReference type="SUPFAM" id="SSF88659">
    <property type="entry name" value="Sigma3 and sigma4 domains of RNA polymerase sigma factors"/>
    <property type="match status" value="1"/>
</dbReference>
<keyword evidence="10" id="KW-1185">Reference proteome</keyword>
<keyword evidence="2 6" id="KW-0805">Transcription regulation</keyword>
<dbReference type="NCBIfam" id="TIGR02937">
    <property type="entry name" value="sigma70-ECF"/>
    <property type="match status" value="1"/>
</dbReference>
<dbReference type="EMBL" id="BAUV01000074">
    <property type="protein sequence ID" value="GAE37437.1"/>
    <property type="molecule type" value="Genomic_DNA"/>
</dbReference>
<protein>
    <recommendedName>
        <fullName evidence="6">RNA polymerase sigma factor</fullName>
    </recommendedName>
</protein>
<dbReference type="Pfam" id="PF08281">
    <property type="entry name" value="Sigma70_r4_2"/>
    <property type="match status" value="1"/>
</dbReference>
<comment type="similarity">
    <text evidence="1 6">Belongs to the sigma-70 factor family. ECF subfamily.</text>
</comment>
<evidence type="ECO:0000313" key="9">
    <source>
        <dbReference type="EMBL" id="GAE37437.1"/>
    </source>
</evidence>
<evidence type="ECO:0000256" key="3">
    <source>
        <dbReference type="ARBA" id="ARBA00023082"/>
    </source>
</evidence>
<dbReference type="Gene3D" id="1.10.1740.10">
    <property type="match status" value="1"/>
</dbReference>
<dbReference type="InterPro" id="IPR007627">
    <property type="entry name" value="RNA_pol_sigma70_r2"/>
</dbReference>
<dbReference type="GO" id="GO:0006950">
    <property type="term" value="P:response to stress"/>
    <property type="evidence" value="ECO:0007669"/>
    <property type="project" value="UniProtKB-ARBA"/>
</dbReference>
<dbReference type="InterPro" id="IPR014284">
    <property type="entry name" value="RNA_pol_sigma-70_dom"/>
</dbReference>
<evidence type="ECO:0000256" key="5">
    <source>
        <dbReference type="ARBA" id="ARBA00023163"/>
    </source>
</evidence>
<feature type="domain" description="RNA polymerase sigma factor 70 region 4 type 2" evidence="8">
    <location>
        <begin position="108"/>
        <end position="160"/>
    </location>
</feature>
<dbReference type="InterPro" id="IPR013325">
    <property type="entry name" value="RNA_pol_sigma_r2"/>
</dbReference>
<sequence length="170" mass="20535">MEKQRDTEISDWYQLHGDAVLSFILIMVRDYQLAEDLTQETFVKAYRFFESFNYQSNEKTWLFTIARNITFDYMRKKKPIQLLKEMFMIKKDETPSPEEFVLMKEDSKELYLALSKMKTNYKEVIVLRKIKGFSIEETCKILQWSESKVKITLHRALSELENRLKRSDFQ</sequence>
<gene>
    <name evidence="9" type="ORF">JCM9157_4737</name>
</gene>
<dbReference type="InterPro" id="IPR013249">
    <property type="entry name" value="RNA_pol_sigma70_r4_t2"/>
</dbReference>
<keyword evidence="3 6" id="KW-0731">Sigma factor</keyword>
<evidence type="ECO:0000256" key="6">
    <source>
        <dbReference type="RuleBase" id="RU000716"/>
    </source>
</evidence>
<dbReference type="PANTHER" id="PTHR43133:SF60">
    <property type="entry name" value="RNA POLYMERASE SIGMA FACTOR SIGV"/>
    <property type="match status" value="1"/>
</dbReference>
<dbReference type="PROSITE" id="PS01063">
    <property type="entry name" value="SIGMA70_ECF"/>
    <property type="match status" value="1"/>
</dbReference>
<dbReference type="eggNOG" id="COG1595">
    <property type="taxonomic scope" value="Bacteria"/>
</dbReference>
<evidence type="ECO:0000256" key="4">
    <source>
        <dbReference type="ARBA" id="ARBA00023125"/>
    </source>
</evidence>
<evidence type="ECO:0000256" key="2">
    <source>
        <dbReference type="ARBA" id="ARBA00023015"/>
    </source>
</evidence>
<dbReference type="STRING" id="1236973.JCM9157_4737"/>
<evidence type="ECO:0000313" key="10">
    <source>
        <dbReference type="Proteomes" id="UP000018896"/>
    </source>
</evidence>
<dbReference type="GO" id="GO:0016987">
    <property type="term" value="F:sigma factor activity"/>
    <property type="evidence" value="ECO:0007669"/>
    <property type="project" value="UniProtKB-KW"/>
</dbReference>
<dbReference type="CDD" id="cd06171">
    <property type="entry name" value="Sigma70_r4"/>
    <property type="match status" value="1"/>
</dbReference>
<keyword evidence="4 6" id="KW-0238">DNA-binding</keyword>
<evidence type="ECO:0000259" key="8">
    <source>
        <dbReference type="Pfam" id="PF08281"/>
    </source>
</evidence>
<dbReference type="Pfam" id="PF04542">
    <property type="entry name" value="Sigma70_r2"/>
    <property type="match status" value="1"/>
</dbReference>
<dbReference type="OrthoDB" id="306910at2"/>
<evidence type="ECO:0000259" key="7">
    <source>
        <dbReference type="Pfam" id="PF04542"/>
    </source>
</evidence>
<dbReference type="InterPro" id="IPR000838">
    <property type="entry name" value="RNA_pol_sigma70_ECF_CS"/>
</dbReference>
<reference evidence="9 10" key="1">
    <citation type="journal article" date="2014" name="Genome Announc.">
        <title>Draft Genome Sequences of Three Alkaliphilic Bacillus Strains, Bacillus wakoensis JCM 9140T, Bacillus akibai JCM 9157T, and Bacillus hemicellulosilyticus JCM 9152T.</title>
        <authorList>
            <person name="Yuki M."/>
            <person name="Oshima K."/>
            <person name="Suda W."/>
            <person name="Oshida Y."/>
            <person name="Kitamura K."/>
            <person name="Iida T."/>
            <person name="Hattori M."/>
            <person name="Ohkuma M."/>
        </authorList>
    </citation>
    <scope>NUCLEOTIDE SEQUENCE [LARGE SCALE GENOMIC DNA]</scope>
    <source>
        <strain evidence="9 10">JCM 9157</strain>
    </source>
</reference>